<comment type="similarity">
    <text evidence="1">Belongs to the sulfotransferase 1 family.</text>
</comment>
<dbReference type="GO" id="GO:0008146">
    <property type="term" value="F:sulfotransferase activity"/>
    <property type="evidence" value="ECO:0007669"/>
    <property type="project" value="InterPro"/>
</dbReference>
<gene>
    <name evidence="4" type="ORF">DSTB1V02_LOCUS12319</name>
</gene>
<feature type="domain" description="Sulfotransferase" evidence="3">
    <location>
        <begin position="33"/>
        <end position="131"/>
    </location>
</feature>
<evidence type="ECO:0000259" key="3">
    <source>
        <dbReference type="Pfam" id="PF00685"/>
    </source>
</evidence>
<dbReference type="Proteomes" id="UP000677054">
    <property type="component" value="Unassembled WGS sequence"/>
</dbReference>
<keyword evidence="2" id="KW-0808">Transferase</keyword>
<reference evidence="4" key="1">
    <citation type="submission" date="2020-11" db="EMBL/GenBank/DDBJ databases">
        <authorList>
            <person name="Tran Van P."/>
        </authorList>
    </citation>
    <scope>NUCLEOTIDE SEQUENCE</scope>
</reference>
<evidence type="ECO:0000313" key="4">
    <source>
        <dbReference type="EMBL" id="CAD7252561.1"/>
    </source>
</evidence>
<dbReference type="AlphaFoldDB" id="A0A7R9FS60"/>
<keyword evidence="5" id="KW-1185">Reference proteome</keyword>
<organism evidence="4">
    <name type="scientific">Darwinula stevensoni</name>
    <dbReference type="NCBI Taxonomy" id="69355"/>
    <lineage>
        <taxon>Eukaryota</taxon>
        <taxon>Metazoa</taxon>
        <taxon>Ecdysozoa</taxon>
        <taxon>Arthropoda</taxon>
        <taxon>Crustacea</taxon>
        <taxon>Oligostraca</taxon>
        <taxon>Ostracoda</taxon>
        <taxon>Podocopa</taxon>
        <taxon>Podocopida</taxon>
        <taxon>Darwinulocopina</taxon>
        <taxon>Darwinuloidea</taxon>
        <taxon>Darwinulidae</taxon>
        <taxon>Darwinula</taxon>
    </lineage>
</organism>
<dbReference type="EMBL" id="LR904080">
    <property type="protein sequence ID" value="CAD7252561.1"/>
    <property type="molecule type" value="Genomic_DNA"/>
</dbReference>
<evidence type="ECO:0000256" key="1">
    <source>
        <dbReference type="ARBA" id="ARBA00005771"/>
    </source>
</evidence>
<dbReference type="InterPro" id="IPR000863">
    <property type="entry name" value="Sulfotransferase_dom"/>
</dbReference>
<dbReference type="Pfam" id="PF00685">
    <property type="entry name" value="Sulfotransfer_1"/>
    <property type="match status" value="2"/>
</dbReference>
<evidence type="ECO:0000256" key="2">
    <source>
        <dbReference type="ARBA" id="ARBA00022679"/>
    </source>
</evidence>
<dbReference type="OrthoDB" id="205623at2759"/>
<dbReference type="PANTHER" id="PTHR11783">
    <property type="entry name" value="SULFOTRANSFERASE SULT"/>
    <property type="match status" value="1"/>
</dbReference>
<accession>A0A7R9FS60</accession>
<proteinExistence type="inferred from homology"/>
<dbReference type="SUPFAM" id="SSF52540">
    <property type="entry name" value="P-loop containing nucleoside triphosphate hydrolases"/>
    <property type="match status" value="1"/>
</dbReference>
<name>A0A7R9FS60_9CRUS</name>
<dbReference type="EMBL" id="CAJPEV010004563">
    <property type="protein sequence ID" value="CAG0902006.1"/>
    <property type="molecule type" value="Genomic_DNA"/>
</dbReference>
<feature type="domain" description="Sulfotransferase" evidence="3">
    <location>
        <begin position="151"/>
        <end position="208"/>
    </location>
</feature>
<dbReference type="Gene3D" id="3.40.50.300">
    <property type="entry name" value="P-loop containing nucleotide triphosphate hydrolases"/>
    <property type="match status" value="1"/>
</dbReference>
<evidence type="ECO:0000313" key="5">
    <source>
        <dbReference type="Proteomes" id="UP000677054"/>
    </source>
</evidence>
<dbReference type="InterPro" id="IPR027417">
    <property type="entry name" value="P-loop_NTPase"/>
</dbReference>
<sequence>MKLVDEIVAHSSEEPFRTPRNFLKAAMAEQLGKSGRLLKSHLPFAFLPSSLMEISKMVYIARNPYDVVVSFYHHMKKMPHHQFQGKISDLVDFFVEGNLLFSPFHRHVLDAWERRDSPNLHFVFYEDLKKGEEEGAEKKHASADRALGVGYEDLRKELEKLAEFLGVDLPEEHIPILEDHLSFQNFRNNSSVNMEFLIPDKSFIRKGNDIHTKALSGDPI</sequence>
<protein>
    <recommendedName>
        <fullName evidence="3">Sulfotransferase domain-containing protein</fullName>
    </recommendedName>
</protein>